<name>G9NZN4_HYPAI</name>
<reference evidence="2 3" key="1">
    <citation type="journal article" date="2011" name="Genome Biol.">
        <title>Comparative genome sequence analysis underscores mycoparasitism as the ancestral life style of Trichoderma.</title>
        <authorList>
            <person name="Kubicek C.P."/>
            <person name="Herrera-Estrella A."/>
            <person name="Seidl-Seiboth V."/>
            <person name="Martinez D.A."/>
            <person name="Druzhinina I.S."/>
            <person name="Thon M."/>
            <person name="Zeilinger S."/>
            <person name="Casas-Flores S."/>
            <person name="Horwitz B.A."/>
            <person name="Mukherjee P.K."/>
            <person name="Mukherjee M."/>
            <person name="Kredics L."/>
            <person name="Alcaraz L.D."/>
            <person name="Aerts A."/>
            <person name="Antal Z."/>
            <person name="Atanasova L."/>
            <person name="Cervantes-Badillo M.G."/>
            <person name="Challacombe J."/>
            <person name="Chertkov O."/>
            <person name="McCluskey K."/>
            <person name="Coulpier F."/>
            <person name="Deshpande N."/>
            <person name="von Doehren H."/>
            <person name="Ebbole D.J."/>
            <person name="Esquivel-Naranjo E.U."/>
            <person name="Fekete E."/>
            <person name="Flipphi M."/>
            <person name="Glaser F."/>
            <person name="Gomez-Rodriguez E.Y."/>
            <person name="Gruber S."/>
            <person name="Han C."/>
            <person name="Henrissat B."/>
            <person name="Hermosa R."/>
            <person name="Hernandez-Onate M."/>
            <person name="Karaffa L."/>
            <person name="Kosti I."/>
            <person name="Le Crom S."/>
            <person name="Lindquist E."/>
            <person name="Lucas S."/>
            <person name="Luebeck M."/>
            <person name="Luebeck P.S."/>
            <person name="Margeot A."/>
            <person name="Metz B."/>
            <person name="Misra M."/>
            <person name="Nevalainen H."/>
            <person name="Omann M."/>
            <person name="Packer N."/>
            <person name="Perrone G."/>
            <person name="Uresti-Rivera E.E."/>
            <person name="Salamov A."/>
            <person name="Schmoll M."/>
            <person name="Seiboth B."/>
            <person name="Shapiro H."/>
            <person name="Sukno S."/>
            <person name="Tamayo-Ramos J.A."/>
            <person name="Tisch D."/>
            <person name="Wiest A."/>
            <person name="Wilkinson H.H."/>
            <person name="Zhang M."/>
            <person name="Coutinho P.M."/>
            <person name="Kenerley C.M."/>
            <person name="Monte E."/>
            <person name="Baker S.E."/>
            <person name="Grigoriev I.V."/>
        </authorList>
    </citation>
    <scope>NUCLEOTIDE SEQUENCE [LARGE SCALE GENOMIC DNA]</scope>
    <source>
        <strain evidence="3">ATCC 20476 / IMI 206040</strain>
    </source>
</reference>
<sequence length="130" mass="15228">MAVDEVPTQTEEIKRPCMPALIVGGFNGKDIDQIDQIHPSRVLTENLFAWRQAGRWEKGNLQRICLSRAQIAAIERRKEREEDEEEERQRVVNSQPPKPLQRGDSIKLWYSDWKAKEWQKKRGGFDQLPC</sequence>
<feature type="region of interest" description="Disordered" evidence="1">
    <location>
        <begin position="76"/>
        <end position="103"/>
    </location>
</feature>
<dbReference type="HOGENOM" id="CLU_1938452_0_0_1"/>
<evidence type="ECO:0000313" key="3">
    <source>
        <dbReference type="Proteomes" id="UP000005426"/>
    </source>
</evidence>
<evidence type="ECO:0000313" key="2">
    <source>
        <dbReference type="EMBL" id="EHK43934.1"/>
    </source>
</evidence>
<protein>
    <submittedName>
        <fullName evidence="2">Uncharacterized protein</fullName>
    </submittedName>
</protein>
<gene>
    <name evidence="2" type="ORF">TRIATDRAFT_300308</name>
</gene>
<comment type="caution">
    <text evidence="2">The sequence shown here is derived from an EMBL/GenBank/DDBJ whole genome shotgun (WGS) entry which is preliminary data.</text>
</comment>
<accession>G9NZN4</accession>
<dbReference type="EMBL" id="ABDG02000025">
    <property type="protein sequence ID" value="EHK43934.1"/>
    <property type="molecule type" value="Genomic_DNA"/>
</dbReference>
<dbReference type="OrthoDB" id="10542645at2759"/>
<proteinExistence type="predicted"/>
<evidence type="ECO:0000256" key="1">
    <source>
        <dbReference type="SAM" id="MobiDB-lite"/>
    </source>
</evidence>
<keyword evidence="3" id="KW-1185">Reference proteome</keyword>
<dbReference type="AlphaFoldDB" id="G9NZN4"/>
<dbReference type="Proteomes" id="UP000005426">
    <property type="component" value="Unassembled WGS sequence"/>
</dbReference>
<dbReference type="KEGG" id="tatv:25781655"/>
<dbReference type="GeneID" id="25781655"/>
<organism evidence="2 3">
    <name type="scientific">Hypocrea atroviridis (strain ATCC 20476 / IMI 206040)</name>
    <name type="common">Trichoderma atroviride</name>
    <dbReference type="NCBI Taxonomy" id="452589"/>
    <lineage>
        <taxon>Eukaryota</taxon>
        <taxon>Fungi</taxon>
        <taxon>Dikarya</taxon>
        <taxon>Ascomycota</taxon>
        <taxon>Pezizomycotina</taxon>
        <taxon>Sordariomycetes</taxon>
        <taxon>Hypocreomycetidae</taxon>
        <taxon>Hypocreales</taxon>
        <taxon>Hypocreaceae</taxon>
        <taxon>Trichoderma</taxon>
    </lineage>
</organism>